<dbReference type="STRING" id="1265820.PCORN_13172"/>
<evidence type="ECO:0000313" key="2">
    <source>
        <dbReference type="Proteomes" id="UP000019254"/>
    </source>
</evidence>
<dbReference type="EMBL" id="AODE01000026">
    <property type="protein sequence ID" value="EUJ27288.1"/>
    <property type="molecule type" value="Genomic_DNA"/>
</dbReference>
<sequence>MGVHLSPIAKTDYAVAISIHLKRIQTGHPLDLNEQQLLYWEQIVDFYDIKKMDFSDLESMLPQELALSEKSIIFLSLFLCPFTYATKESLDKILDYYKTFRPMRYKAAQELVRISDTDEKDLKFVTASLLGFFGKYTFVGKSAYIIEIEEHENRNKINRINKQKIEQKLLEVSGYAADLDFIRENMSAILPYVHELLNISSTLSQQHEKLHIKIISKNGYMWEELLKYQIRQHFSTELLIFSDNDYSIGEADCDLIITDFPIIEKSPVEILTWNSPPTDLDFKMLRNFIK</sequence>
<dbReference type="PATRIC" id="fig|1265820.5.peg.2604"/>
<dbReference type="Proteomes" id="UP000019254">
    <property type="component" value="Unassembled WGS sequence"/>
</dbReference>
<dbReference type="AlphaFoldDB" id="W7C3R0"/>
<comment type="caution">
    <text evidence="1">The sequence shown here is derived from an EMBL/GenBank/DDBJ whole genome shotgun (WGS) entry which is preliminary data.</text>
</comment>
<accession>W7C3R0</accession>
<organism evidence="1 2">
    <name type="scientific">Listeria cornellensis FSL F6-0969</name>
    <dbReference type="NCBI Taxonomy" id="1265820"/>
    <lineage>
        <taxon>Bacteria</taxon>
        <taxon>Bacillati</taxon>
        <taxon>Bacillota</taxon>
        <taxon>Bacilli</taxon>
        <taxon>Bacillales</taxon>
        <taxon>Listeriaceae</taxon>
        <taxon>Listeria</taxon>
    </lineage>
</organism>
<reference evidence="1 2" key="1">
    <citation type="journal article" date="2014" name="Int. J. Syst. Evol. Microbiol.">
        <title>Listeria floridensis sp. nov., Listeria aquatica sp. nov., Listeria cornellensis sp. nov., Listeria riparia sp. nov. and Listeria grandensis sp. nov., from agricultural and natural environments.</title>
        <authorList>
            <person name="den Bakker H.C."/>
            <person name="Warchocki S."/>
            <person name="Wright E.M."/>
            <person name="Allred A.F."/>
            <person name="Ahlstrom C."/>
            <person name="Manuel C.S."/>
            <person name="Stasiewicz M.J."/>
            <person name="Burrell A."/>
            <person name="Roof S."/>
            <person name="Strawn L."/>
            <person name="Fortes E.D."/>
            <person name="Nightingale K.K."/>
            <person name="Kephart D."/>
            <person name="Wiedmann M."/>
        </authorList>
    </citation>
    <scope>NUCLEOTIDE SEQUENCE [LARGE SCALE GENOMIC DNA]</scope>
    <source>
        <strain evidence="2">FSL F6-969</strain>
    </source>
</reference>
<gene>
    <name evidence="1" type="ORF">PCORN_13172</name>
</gene>
<name>W7C3R0_9LIST</name>
<keyword evidence="2" id="KW-1185">Reference proteome</keyword>
<proteinExistence type="predicted"/>
<protein>
    <submittedName>
        <fullName evidence="1">Mga helix-turn-helix domain-containing protein</fullName>
    </submittedName>
</protein>
<evidence type="ECO:0000313" key="1">
    <source>
        <dbReference type="EMBL" id="EUJ27288.1"/>
    </source>
</evidence>